<comment type="caution">
    <text evidence="2">The sequence shown here is derived from an EMBL/GenBank/DDBJ whole genome shotgun (WGS) entry which is preliminary data.</text>
</comment>
<evidence type="ECO:0000313" key="2">
    <source>
        <dbReference type="EMBL" id="CAH1979716.1"/>
    </source>
</evidence>
<gene>
    <name evidence="2" type="ORF">ACAOBT_LOCUS13590</name>
</gene>
<evidence type="ECO:0000313" key="3">
    <source>
        <dbReference type="Proteomes" id="UP001152888"/>
    </source>
</evidence>
<accession>A0A9P0KSQ6</accession>
<keyword evidence="1" id="KW-1133">Transmembrane helix</keyword>
<dbReference type="AlphaFoldDB" id="A0A9P0KSQ6"/>
<reference evidence="2" key="1">
    <citation type="submission" date="2022-03" db="EMBL/GenBank/DDBJ databases">
        <authorList>
            <person name="Sayadi A."/>
        </authorList>
    </citation>
    <scope>NUCLEOTIDE SEQUENCE</scope>
</reference>
<proteinExistence type="predicted"/>
<organism evidence="2 3">
    <name type="scientific">Acanthoscelides obtectus</name>
    <name type="common">Bean weevil</name>
    <name type="synonym">Bruchus obtectus</name>
    <dbReference type="NCBI Taxonomy" id="200917"/>
    <lineage>
        <taxon>Eukaryota</taxon>
        <taxon>Metazoa</taxon>
        <taxon>Ecdysozoa</taxon>
        <taxon>Arthropoda</taxon>
        <taxon>Hexapoda</taxon>
        <taxon>Insecta</taxon>
        <taxon>Pterygota</taxon>
        <taxon>Neoptera</taxon>
        <taxon>Endopterygota</taxon>
        <taxon>Coleoptera</taxon>
        <taxon>Polyphaga</taxon>
        <taxon>Cucujiformia</taxon>
        <taxon>Chrysomeloidea</taxon>
        <taxon>Chrysomelidae</taxon>
        <taxon>Bruchinae</taxon>
        <taxon>Bruchini</taxon>
        <taxon>Acanthoscelides</taxon>
    </lineage>
</organism>
<evidence type="ECO:0000256" key="1">
    <source>
        <dbReference type="SAM" id="Phobius"/>
    </source>
</evidence>
<sequence>MRLSVSFFVYDNCFVYYVYLFLPAVFSNNDCYHSFIKAEILFSCCP</sequence>
<dbReference type="Proteomes" id="UP001152888">
    <property type="component" value="Unassembled WGS sequence"/>
</dbReference>
<keyword evidence="1" id="KW-0472">Membrane</keyword>
<name>A0A9P0KSQ6_ACAOB</name>
<keyword evidence="3" id="KW-1185">Reference proteome</keyword>
<dbReference type="EMBL" id="CAKOFQ010006883">
    <property type="protein sequence ID" value="CAH1979716.1"/>
    <property type="molecule type" value="Genomic_DNA"/>
</dbReference>
<feature type="transmembrane region" description="Helical" evidence="1">
    <location>
        <begin position="7"/>
        <end position="26"/>
    </location>
</feature>
<protein>
    <submittedName>
        <fullName evidence="2">Uncharacterized protein</fullName>
    </submittedName>
</protein>
<keyword evidence="1" id="KW-0812">Transmembrane</keyword>